<sequence length="96" mass="11379">MSYSWEDLFPLVSVRKLVRDISDHNPLLLSLKADKTEPPKKKEFCFDISWLSNELFLPKAREIWGQPVNSNDPIDILNIKLKRFKRYFKGWGSHVF</sequence>
<dbReference type="AlphaFoldDB" id="A0A453DB41"/>
<evidence type="ECO:0000313" key="1">
    <source>
        <dbReference type="EnsemblPlants" id="AET2Gv21167000.2"/>
    </source>
</evidence>
<reference evidence="1" key="3">
    <citation type="journal article" date="2017" name="Nature">
        <title>Genome sequence of the progenitor of the wheat D genome Aegilops tauschii.</title>
        <authorList>
            <person name="Luo M.C."/>
            <person name="Gu Y.Q."/>
            <person name="Puiu D."/>
            <person name="Wang H."/>
            <person name="Twardziok S.O."/>
            <person name="Deal K.R."/>
            <person name="Huo N."/>
            <person name="Zhu T."/>
            <person name="Wang L."/>
            <person name="Wang Y."/>
            <person name="McGuire P.E."/>
            <person name="Liu S."/>
            <person name="Long H."/>
            <person name="Ramasamy R.K."/>
            <person name="Rodriguez J.C."/>
            <person name="Van S.L."/>
            <person name="Yuan L."/>
            <person name="Wang Z."/>
            <person name="Xia Z."/>
            <person name="Xiao L."/>
            <person name="Anderson O.D."/>
            <person name="Ouyang S."/>
            <person name="Liang Y."/>
            <person name="Zimin A.V."/>
            <person name="Pertea G."/>
            <person name="Qi P."/>
            <person name="Bennetzen J.L."/>
            <person name="Dai X."/>
            <person name="Dawson M.W."/>
            <person name="Muller H.G."/>
            <person name="Kugler K."/>
            <person name="Rivarola-Duarte L."/>
            <person name="Spannagl M."/>
            <person name="Mayer K.F.X."/>
            <person name="Lu F.H."/>
            <person name="Bevan M.W."/>
            <person name="Leroy P."/>
            <person name="Li P."/>
            <person name="You F.M."/>
            <person name="Sun Q."/>
            <person name="Liu Z."/>
            <person name="Lyons E."/>
            <person name="Wicker T."/>
            <person name="Salzberg S.L."/>
            <person name="Devos K.M."/>
            <person name="Dvorak J."/>
        </authorList>
    </citation>
    <scope>NUCLEOTIDE SEQUENCE [LARGE SCALE GENOMIC DNA]</scope>
    <source>
        <strain evidence="1">cv. AL8/78</strain>
    </source>
</reference>
<protein>
    <recommendedName>
        <fullName evidence="3">Endonuclease/exonuclease/phosphatase domain-containing protein</fullName>
    </recommendedName>
</protein>
<dbReference type="Gramene" id="AET2Gv21167000.2">
    <property type="protein sequence ID" value="AET2Gv21167000.2"/>
    <property type="gene ID" value="AET2Gv21167000"/>
</dbReference>
<organism evidence="1 2">
    <name type="scientific">Aegilops tauschii subsp. strangulata</name>
    <name type="common">Goatgrass</name>
    <dbReference type="NCBI Taxonomy" id="200361"/>
    <lineage>
        <taxon>Eukaryota</taxon>
        <taxon>Viridiplantae</taxon>
        <taxon>Streptophyta</taxon>
        <taxon>Embryophyta</taxon>
        <taxon>Tracheophyta</taxon>
        <taxon>Spermatophyta</taxon>
        <taxon>Magnoliopsida</taxon>
        <taxon>Liliopsida</taxon>
        <taxon>Poales</taxon>
        <taxon>Poaceae</taxon>
        <taxon>BOP clade</taxon>
        <taxon>Pooideae</taxon>
        <taxon>Triticodae</taxon>
        <taxon>Triticeae</taxon>
        <taxon>Triticinae</taxon>
        <taxon>Aegilops</taxon>
    </lineage>
</organism>
<proteinExistence type="predicted"/>
<reference evidence="2" key="2">
    <citation type="journal article" date="2017" name="Nat. Plants">
        <title>The Aegilops tauschii genome reveals multiple impacts of transposons.</title>
        <authorList>
            <person name="Zhao G."/>
            <person name="Zou C."/>
            <person name="Li K."/>
            <person name="Wang K."/>
            <person name="Li T."/>
            <person name="Gao L."/>
            <person name="Zhang X."/>
            <person name="Wang H."/>
            <person name="Yang Z."/>
            <person name="Liu X."/>
            <person name="Jiang W."/>
            <person name="Mao L."/>
            <person name="Kong X."/>
            <person name="Jiao Y."/>
            <person name="Jia J."/>
        </authorList>
    </citation>
    <scope>NUCLEOTIDE SEQUENCE [LARGE SCALE GENOMIC DNA]</scope>
    <source>
        <strain evidence="2">cv. AL8/78</strain>
    </source>
</reference>
<reference evidence="1" key="5">
    <citation type="journal article" date="2021" name="G3 (Bethesda)">
        <title>Aegilops tauschii genome assembly Aet v5.0 features greater sequence contiguity and improved annotation.</title>
        <authorList>
            <person name="Wang L."/>
            <person name="Zhu T."/>
            <person name="Rodriguez J.C."/>
            <person name="Deal K.R."/>
            <person name="Dubcovsky J."/>
            <person name="McGuire P.E."/>
            <person name="Lux T."/>
            <person name="Spannagl M."/>
            <person name="Mayer K.F.X."/>
            <person name="Baldrich P."/>
            <person name="Meyers B.C."/>
            <person name="Huo N."/>
            <person name="Gu Y.Q."/>
            <person name="Zhou H."/>
            <person name="Devos K.M."/>
            <person name="Bennetzen J.L."/>
            <person name="Unver T."/>
            <person name="Budak H."/>
            <person name="Gulick P.J."/>
            <person name="Galiba G."/>
            <person name="Kalapos B."/>
            <person name="Nelson D.R."/>
            <person name="Li P."/>
            <person name="You F.M."/>
            <person name="Luo M.C."/>
            <person name="Dvorak J."/>
        </authorList>
    </citation>
    <scope>NUCLEOTIDE SEQUENCE [LARGE SCALE GENOMIC DNA]</scope>
    <source>
        <strain evidence="1">cv. AL8/78</strain>
    </source>
</reference>
<evidence type="ECO:0000313" key="2">
    <source>
        <dbReference type="Proteomes" id="UP000015105"/>
    </source>
</evidence>
<name>A0A453DB41_AEGTS</name>
<keyword evidence="2" id="KW-1185">Reference proteome</keyword>
<dbReference type="Proteomes" id="UP000015105">
    <property type="component" value="Chromosome 2D"/>
</dbReference>
<accession>A0A453DB41</accession>
<dbReference type="EnsemblPlants" id="AET2Gv21167000.2">
    <property type="protein sequence ID" value="AET2Gv21167000.2"/>
    <property type="gene ID" value="AET2Gv21167000"/>
</dbReference>
<reference evidence="1" key="4">
    <citation type="submission" date="2019-03" db="UniProtKB">
        <authorList>
            <consortium name="EnsemblPlants"/>
        </authorList>
    </citation>
    <scope>IDENTIFICATION</scope>
</reference>
<reference evidence="2" key="1">
    <citation type="journal article" date="2014" name="Science">
        <title>Ancient hybridizations among the ancestral genomes of bread wheat.</title>
        <authorList>
            <consortium name="International Wheat Genome Sequencing Consortium,"/>
            <person name="Marcussen T."/>
            <person name="Sandve S.R."/>
            <person name="Heier L."/>
            <person name="Spannagl M."/>
            <person name="Pfeifer M."/>
            <person name="Jakobsen K.S."/>
            <person name="Wulff B.B."/>
            <person name="Steuernagel B."/>
            <person name="Mayer K.F."/>
            <person name="Olsen O.A."/>
        </authorList>
    </citation>
    <scope>NUCLEOTIDE SEQUENCE [LARGE SCALE GENOMIC DNA]</scope>
    <source>
        <strain evidence="2">cv. AL8/78</strain>
    </source>
</reference>
<evidence type="ECO:0008006" key="3">
    <source>
        <dbReference type="Google" id="ProtNLM"/>
    </source>
</evidence>